<dbReference type="PROSITE" id="PS51465">
    <property type="entry name" value="KAZAL_2"/>
    <property type="match status" value="1"/>
</dbReference>
<comment type="caution">
    <text evidence="4">The sequence shown here is derived from an EMBL/GenBank/DDBJ whole genome shotgun (WGS) entry which is preliminary data.</text>
</comment>
<dbReference type="Gene3D" id="3.30.60.30">
    <property type="match status" value="1"/>
</dbReference>
<feature type="signal peptide" evidence="2">
    <location>
        <begin position="1"/>
        <end position="21"/>
    </location>
</feature>
<keyword evidence="2" id="KW-0732">Signal</keyword>
<evidence type="ECO:0000313" key="4">
    <source>
        <dbReference type="EMBL" id="CAH1797369.1"/>
    </source>
</evidence>
<dbReference type="CDD" id="cd00104">
    <property type="entry name" value="KAZAL_FS"/>
    <property type="match status" value="1"/>
</dbReference>
<sequence>MILELVPVLGFFSVLVEVSFGATCNPPCNGVGEICSLVEGNPTCTCGRICTFDYRPVCGYNEKEMTSRTFGNKCALDAAICNGENLKLGHAGECLLKMDCAWYCKDCKPVWTDVSKKAYKMAARQCGTCSKGVKSSDSTYSCEACAKEKQRGPSYCFVCESLAKQSTPIKSKKNRKQNKQNRNKRPKPNHQGFLFKNFFVIGGSN</sequence>
<dbReference type="SUPFAM" id="SSF100895">
    <property type="entry name" value="Kazal-type serine protease inhibitors"/>
    <property type="match status" value="1"/>
</dbReference>
<protein>
    <recommendedName>
        <fullName evidence="3">Kazal-like domain-containing protein</fullName>
    </recommendedName>
</protein>
<proteinExistence type="predicted"/>
<gene>
    <name evidence="4" type="ORF">OFUS_LOCUS21660</name>
</gene>
<reference evidence="4" key="1">
    <citation type="submission" date="2022-03" db="EMBL/GenBank/DDBJ databases">
        <authorList>
            <person name="Martin C."/>
        </authorList>
    </citation>
    <scope>NUCLEOTIDE SEQUENCE</scope>
</reference>
<dbReference type="InterPro" id="IPR002350">
    <property type="entry name" value="Kazal_dom"/>
</dbReference>
<name>A0A8S4PTL3_OWEFU</name>
<dbReference type="AlphaFoldDB" id="A0A8S4PTL3"/>
<dbReference type="Proteomes" id="UP000749559">
    <property type="component" value="Unassembled WGS sequence"/>
</dbReference>
<feature type="chain" id="PRO_5035874075" description="Kazal-like domain-containing protein" evidence="2">
    <location>
        <begin position="22"/>
        <end position="205"/>
    </location>
</feature>
<feature type="region of interest" description="Disordered" evidence="1">
    <location>
        <begin position="168"/>
        <end position="191"/>
    </location>
</feature>
<feature type="compositionally biased region" description="Basic residues" evidence="1">
    <location>
        <begin position="170"/>
        <end position="188"/>
    </location>
</feature>
<feature type="domain" description="Kazal-like" evidence="3">
    <location>
        <begin position="45"/>
        <end position="96"/>
    </location>
</feature>
<evidence type="ECO:0000259" key="3">
    <source>
        <dbReference type="PROSITE" id="PS51465"/>
    </source>
</evidence>
<evidence type="ECO:0000313" key="5">
    <source>
        <dbReference type="Proteomes" id="UP000749559"/>
    </source>
</evidence>
<dbReference type="OrthoDB" id="126772at2759"/>
<dbReference type="SMART" id="SM00280">
    <property type="entry name" value="KAZAL"/>
    <property type="match status" value="1"/>
</dbReference>
<accession>A0A8S4PTL3</accession>
<keyword evidence="5" id="KW-1185">Reference proteome</keyword>
<evidence type="ECO:0000256" key="1">
    <source>
        <dbReference type="SAM" id="MobiDB-lite"/>
    </source>
</evidence>
<evidence type="ECO:0000256" key="2">
    <source>
        <dbReference type="SAM" id="SignalP"/>
    </source>
</evidence>
<dbReference type="EMBL" id="CAIIXF020000010">
    <property type="protein sequence ID" value="CAH1797369.1"/>
    <property type="molecule type" value="Genomic_DNA"/>
</dbReference>
<organism evidence="4 5">
    <name type="scientific">Owenia fusiformis</name>
    <name type="common">Polychaete worm</name>
    <dbReference type="NCBI Taxonomy" id="6347"/>
    <lineage>
        <taxon>Eukaryota</taxon>
        <taxon>Metazoa</taxon>
        <taxon>Spiralia</taxon>
        <taxon>Lophotrochozoa</taxon>
        <taxon>Annelida</taxon>
        <taxon>Polychaeta</taxon>
        <taxon>Sedentaria</taxon>
        <taxon>Canalipalpata</taxon>
        <taxon>Sabellida</taxon>
        <taxon>Oweniida</taxon>
        <taxon>Oweniidae</taxon>
        <taxon>Owenia</taxon>
    </lineage>
</organism>
<dbReference type="InterPro" id="IPR036058">
    <property type="entry name" value="Kazal_dom_sf"/>
</dbReference>